<feature type="region of interest" description="Disordered" evidence="1">
    <location>
        <begin position="47"/>
        <end position="68"/>
    </location>
</feature>
<reference evidence="2 3" key="1">
    <citation type="submission" date="2019-11" db="EMBL/GenBank/DDBJ databases">
        <title>Whole genome sequence of Oryza granulata.</title>
        <authorList>
            <person name="Li W."/>
        </authorList>
    </citation>
    <scope>NUCLEOTIDE SEQUENCE [LARGE SCALE GENOMIC DNA]</scope>
    <source>
        <strain evidence="3">cv. Menghai</strain>
        <tissue evidence="2">Leaf</tissue>
    </source>
</reference>
<protein>
    <submittedName>
        <fullName evidence="2">Uncharacterized protein</fullName>
    </submittedName>
</protein>
<proteinExistence type="predicted"/>
<comment type="caution">
    <text evidence="2">The sequence shown here is derived from an EMBL/GenBank/DDBJ whole genome shotgun (WGS) entry which is preliminary data.</text>
</comment>
<dbReference type="EMBL" id="SPHZ02000008">
    <property type="protein sequence ID" value="KAF0902900.1"/>
    <property type="molecule type" value="Genomic_DNA"/>
</dbReference>
<gene>
    <name evidence="2" type="ORF">E2562_019839</name>
</gene>
<organism evidence="2 3">
    <name type="scientific">Oryza meyeriana var. granulata</name>
    <dbReference type="NCBI Taxonomy" id="110450"/>
    <lineage>
        <taxon>Eukaryota</taxon>
        <taxon>Viridiplantae</taxon>
        <taxon>Streptophyta</taxon>
        <taxon>Embryophyta</taxon>
        <taxon>Tracheophyta</taxon>
        <taxon>Spermatophyta</taxon>
        <taxon>Magnoliopsida</taxon>
        <taxon>Liliopsida</taxon>
        <taxon>Poales</taxon>
        <taxon>Poaceae</taxon>
        <taxon>BOP clade</taxon>
        <taxon>Oryzoideae</taxon>
        <taxon>Oryzeae</taxon>
        <taxon>Oryzinae</taxon>
        <taxon>Oryza</taxon>
        <taxon>Oryza meyeriana</taxon>
    </lineage>
</organism>
<name>A0A6G1CS00_9ORYZ</name>
<keyword evidence="3" id="KW-1185">Reference proteome</keyword>
<accession>A0A6G1CS00</accession>
<dbReference type="Proteomes" id="UP000479710">
    <property type="component" value="Unassembled WGS sequence"/>
</dbReference>
<evidence type="ECO:0000313" key="2">
    <source>
        <dbReference type="EMBL" id="KAF0902900.1"/>
    </source>
</evidence>
<sequence length="79" mass="8389">MASRSSGSSANGLCWSTVELEATAQEPRNYEKSASMGWPPPVLACCNGDKKASTSMPQDPPSLPLDLSVPLGERVRRAL</sequence>
<evidence type="ECO:0000256" key="1">
    <source>
        <dbReference type="SAM" id="MobiDB-lite"/>
    </source>
</evidence>
<evidence type="ECO:0000313" key="3">
    <source>
        <dbReference type="Proteomes" id="UP000479710"/>
    </source>
</evidence>
<dbReference type="AlphaFoldDB" id="A0A6G1CS00"/>